<organism evidence="1 2">
    <name type="scientific">Saliniramus fredricksonii</name>
    <dbReference type="NCBI Taxonomy" id="1653334"/>
    <lineage>
        <taxon>Bacteria</taxon>
        <taxon>Pseudomonadati</taxon>
        <taxon>Pseudomonadota</taxon>
        <taxon>Alphaproteobacteria</taxon>
        <taxon>Hyphomicrobiales</taxon>
        <taxon>Salinarimonadaceae</taxon>
        <taxon>Saliniramus</taxon>
    </lineage>
</organism>
<evidence type="ECO:0000313" key="2">
    <source>
        <dbReference type="Proteomes" id="UP000182800"/>
    </source>
</evidence>
<accession>A0ABY0K7H1</accession>
<sequence>MRWLWFGLGVLFETRHHLSRKKAAPETGAAFS</sequence>
<proteinExistence type="predicted"/>
<reference evidence="1 2" key="1">
    <citation type="submission" date="2016-08" db="EMBL/GenBank/DDBJ databases">
        <authorList>
            <person name="Varghese N."/>
            <person name="Submissions Spin"/>
        </authorList>
    </citation>
    <scope>NUCLEOTIDE SEQUENCE [LARGE SCALE GENOMIC DNA]</scope>
    <source>
        <strain evidence="1 2">HL-109</strain>
    </source>
</reference>
<dbReference type="Proteomes" id="UP000182800">
    <property type="component" value="Unassembled WGS sequence"/>
</dbReference>
<comment type="caution">
    <text evidence="1">The sequence shown here is derived from an EMBL/GenBank/DDBJ whole genome shotgun (WGS) entry which is preliminary data.</text>
</comment>
<name>A0ABY0K7H1_9HYPH</name>
<protein>
    <submittedName>
        <fullName evidence="1">Uncharacterized protein</fullName>
    </submittedName>
</protein>
<evidence type="ECO:0000313" key="1">
    <source>
        <dbReference type="EMBL" id="SCC80203.1"/>
    </source>
</evidence>
<keyword evidence="2" id="KW-1185">Reference proteome</keyword>
<dbReference type="EMBL" id="FMBM01000002">
    <property type="protein sequence ID" value="SCC80203.1"/>
    <property type="molecule type" value="Genomic_DNA"/>
</dbReference>
<gene>
    <name evidence="1" type="ORF">GA0071312_1349</name>
</gene>